<proteinExistence type="predicted"/>
<dbReference type="Proteomes" id="UP001623232">
    <property type="component" value="Chromosome"/>
</dbReference>
<gene>
    <name evidence="2" type="ORF">QEZ52_12865</name>
</gene>
<evidence type="ECO:0000313" key="3">
    <source>
        <dbReference type="Proteomes" id="UP001623232"/>
    </source>
</evidence>
<keyword evidence="3" id="KW-1185">Reference proteome</keyword>
<dbReference type="RefSeq" id="WP_406644759.1">
    <property type="nucleotide sequence ID" value="NZ_CP123584.1"/>
</dbReference>
<feature type="transmembrane region" description="Helical" evidence="1">
    <location>
        <begin position="17"/>
        <end position="35"/>
    </location>
</feature>
<feature type="transmembrane region" description="Helical" evidence="1">
    <location>
        <begin position="42"/>
        <end position="62"/>
    </location>
</feature>
<keyword evidence="1" id="KW-1133">Transmembrane helix</keyword>
<sequence length="137" mass="14847">MSEIREHTKVKVGSDRSFGLVFAGVFTIIALFPLLGEGSIRFWALGAAAVFGGLALIAPELLNNANKLWFRFGMVLGAIVSPIVMGILFFGTVTPTGLIRRALGADPLNRSFDPEADSYWIEIPPRSSGESSMKNQF</sequence>
<protein>
    <submittedName>
        <fullName evidence="2">SxtJ family membrane protein</fullName>
    </submittedName>
</protein>
<accession>A0ABZ2XQB5</accession>
<reference evidence="2 3" key="1">
    <citation type="submission" date="2023-04" db="EMBL/GenBank/DDBJ databases">
        <title>Complete genome sequence of Alisedimentitalea scapharcae.</title>
        <authorList>
            <person name="Rong J.-C."/>
            <person name="Yi M.-L."/>
            <person name="Zhao Q."/>
        </authorList>
    </citation>
    <scope>NUCLEOTIDE SEQUENCE [LARGE SCALE GENOMIC DNA]</scope>
    <source>
        <strain evidence="2 3">KCTC 42119</strain>
    </source>
</reference>
<dbReference type="InterPro" id="IPR045781">
    <property type="entry name" value="SxtJ"/>
</dbReference>
<feature type="transmembrane region" description="Helical" evidence="1">
    <location>
        <begin position="68"/>
        <end position="91"/>
    </location>
</feature>
<dbReference type="Pfam" id="PF19588">
    <property type="entry name" value="SxtJ"/>
    <property type="match status" value="1"/>
</dbReference>
<keyword evidence="1" id="KW-0472">Membrane</keyword>
<dbReference type="EMBL" id="CP123584">
    <property type="protein sequence ID" value="WZK87504.1"/>
    <property type="molecule type" value="Genomic_DNA"/>
</dbReference>
<organism evidence="2 3">
    <name type="scientific">Aliisedimentitalea scapharcae</name>
    <dbReference type="NCBI Taxonomy" id="1524259"/>
    <lineage>
        <taxon>Bacteria</taxon>
        <taxon>Pseudomonadati</taxon>
        <taxon>Pseudomonadota</taxon>
        <taxon>Alphaproteobacteria</taxon>
        <taxon>Rhodobacterales</taxon>
        <taxon>Roseobacteraceae</taxon>
        <taxon>Aliisedimentitalea</taxon>
    </lineage>
</organism>
<keyword evidence="1" id="KW-0812">Transmembrane</keyword>
<name>A0ABZ2XQB5_9RHOB</name>
<evidence type="ECO:0000313" key="2">
    <source>
        <dbReference type="EMBL" id="WZK87504.1"/>
    </source>
</evidence>
<evidence type="ECO:0000256" key="1">
    <source>
        <dbReference type="SAM" id="Phobius"/>
    </source>
</evidence>